<comment type="caution">
    <text evidence="1">The sequence shown here is derived from an EMBL/GenBank/DDBJ whole genome shotgun (WGS) entry which is preliminary data.</text>
</comment>
<keyword evidence="2" id="KW-1185">Reference proteome</keyword>
<evidence type="ECO:0000313" key="1">
    <source>
        <dbReference type="EMBL" id="TGO28514.1"/>
    </source>
</evidence>
<dbReference type="SUPFAM" id="SSF52540">
    <property type="entry name" value="P-loop containing nucleoside triphosphate hydrolases"/>
    <property type="match status" value="1"/>
</dbReference>
<organism evidence="1 2">
    <name type="scientific">Botrytis paeoniae</name>
    <dbReference type="NCBI Taxonomy" id="278948"/>
    <lineage>
        <taxon>Eukaryota</taxon>
        <taxon>Fungi</taxon>
        <taxon>Dikarya</taxon>
        <taxon>Ascomycota</taxon>
        <taxon>Pezizomycotina</taxon>
        <taxon>Leotiomycetes</taxon>
        <taxon>Helotiales</taxon>
        <taxon>Sclerotiniaceae</taxon>
        <taxon>Botrytis</taxon>
    </lineage>
</organism>
<gene>
    <name evidence="1" type="ORF">BPAE_0026g00020</name>
</gene>
<dbReference type="Proteomes" id="UP000297910">
    <property type="component" value="Unassembled WGS sequence"/>
</dbReference>
<proteinExistence type="predicted"/>
<name>A0A4Z1FUM1_9HELO</name>
<protein>
    <submittedName>
        <fullName evidence="1">Uncharacterized protein</fullName>
    </submittedName>
</protein>
<reference evidence="1 2" key="1">
    <citation type="submission" date="2017-12" db="EMBL/GenBank/DDBJ databases">
        <title>Comparative genomics of Botrytis spp.</title>
        <authorList>
            <person name="Valero-Jimenez C.A."/>
            <person name="Tapia P."/>
            <person name="Veloso J."/>
            <person name="Silva-Moreno E."/>
            <person name="Staats M."/>
            <person name="Valdes J.H."/>
            <person name="Van Kan J.A.L."/>
        </authorList>
    </citation>
    <scope>NUCLEOTIDE SEQUENCE [LARGE SCALE GENOMIC DNA]</scope>
    <source>
        <strain evidence="1 2">Bp0003</strain>
    </source>
</reference>
<evidence type="ECO:0000313" key="2">
    <source>
        <dbReference type="Proteomes" id="UP000297910"/>
    </source>
</evidence>
<dbReference type="Gene3D" id="3.40.50.300">
    <property type="entry name" value="P-loop containing nucleotide triphosphate hydrolases"/>
    <property type="match status" value="1"/>
</dbReference>
<dbReference type="InterPro" id="IPR027417">
    <property type="entry name" value="P-loop_NTPase"/>
</dbReference>
<dbReference type="AlphaFoldDB" id="A0A4Z1FUM1"/>
<dbReference type="EMBL" id="PQXI01000026">
    <property type="protein sequence ID" value="TGO28514.1"/>
    <property type="molecule type" value="Genomic_DNA"/>
</dbReference>
<accession>A0A4Z1FUM1</accession>
<sequence>MTVGFVGGVFWTTWKGGLDALSLYTYFSLAALFQEPLRAQLANVKQFLLQSARRLFNHICAISLHTEEREAPTIGSETLKKKPLTTENAQISVNNLPVLALATKNQVNFLDDVRFDITTASLNIIISPVGCGKSTLLCTLLVETILSSGAIHIRRDNMAFCHQNA</sequence>